<feature type="domain" description="CsbD-like" evidence="2">
    <location>
        <begin position="14"/>
        <end position="66"/>
    </location>
</feature>
<dbReference type="RefSeq" id="WP_112887263.1">
    <property type="nucleotide sequence ID" value="NZ_CP030239.1"/>
</dbReference>
<dbReference type="InterPro" id="IPR008462">
    <property type="entry name" value="CsbD"/>
</dbReference>
<evidence type="ECO:0000259" key="2">
    <source>
        <dbReference type="Pfam" id="PF05532"/>
    </source>
</evidence>
<gene>
    <name evidence="3" type="ORF">DPM13_00785</name>
</gene>
<protein>
    <submittedName>
        <fullName evidence="3">CsbD family protein</fullName>
    </submittedName>
</protein>
<dbReference type="Pfam" id="PF05532">
    <property type="entry name" value="CsbD"/>
    <property type="match status" value="1"/>
</dbReference>
<dbReference type="InterPro" id="IPR026042">
    <property type="entry name" value="YjbJ"/>
</dbReference>
<dbReference type="EMBL" id="CP030239">
    <property type="protein sequence ID" value="AWX92311.1"/>
    <property type="molecule type" value="Genomic_DNA"/>
</dbReference>
<dbReference type="SUPFAM" id="SSF69047">
    <property type="entry name" value="Hypothetical protein YjbJ"/>
    <property type="match status" value="1"/>
</dbReference>
<organism evidence="3 4">
    <name type="scientific">Paracoccus mutanolyticus</name>
    <dbReference type="NCBI Taxonomy" id="1499308"/>
    <lineage>
        <taxon>Bacteria</taxon>
        <taxon>Pseudomonadati</taxon>
        <taxon>Pseudomonadota</taxon>
        <taxon>Alphaproteobacteria</taxon>
        <taxon>Rhodobacterales</taxon>
        <taxon>Paracoccaceae</taxon>
        <taxon>Paracoccus</taxon>
    </lineage>
</organism>
<accession>A0ABM6WNX8</accession>
<keyword evidence="4" id="KW-1185">Reference proteome</keyword>
<dbReference type="PANTHER" id="PTHR34977:SF1">
    <property type="entry name" value="UPF0337 PROTEIN YJBJ"/>
    <property type="match status" value="1"/>
</dbReference>
<reference evidence="3 4" key="1">
    <citation type="submission" date="2018-06" db="EMBL/GenBank/DDBJ databases">
        <title>Complete genome sequence of Paracoccus mutanolyticus strain RSP-02 isolated from cellulosic waste.</title>
        <authorList>
            <person name="Amrutha R.N."/>
            <person name="Shrivastav A."/>
            <person name="Buddana S.K."/>
            <person name="Deshpande U."/>
            <person name="Prakasham R.S."/>
        </authorList>
    </citation>
    <scope>NUCLEOTIDE SEQUENCE [LARGE SCALE GENOMIC DNA]</scope>
    <source>
        <strain evidence="3 4">RSP-02</strain>
    </source>
</reference>
<name>A0ABM6WNX8_9RHOB</name>
<evidence type="ECO:0000313" key="3">
    <source>
        <dbReference type="EMBL" id="AWX92311.1"/>
    </source>
</evidence>
<comment type="similarity">
    <text evidence="1">Belongs to the UPF0337 (CsbD) family.</text>
</comment>
<dbReference type="PANTHER" id="PTHR34977">
    <property type="entry name" value="UPF0337 PROTEIN YJBJ"/>
    <property type="match status" value="1"/>
</dbReference>
<dbReference type="PIRSF" id="PIRSF039008">
    <property type="entry name" value="YjbJ"/>
    <property type="match status" value="1"/>
</dbReference>
<dbReference type="InterPro" id="IPR050423">
    <property type="entry name" value="UPF0337_stress_rsp"/>
</dbReference>
<dbReference type="Proteomes" id="UP000249922">
    <property type="component" value="Chromosome"/>
</dbReference>
<sequence length="76" mass="9154">MRHSWDERNRHGRDIVEGKWDQFKGSVKEKWGDLTDDELTEMAGRRDKLSGKLQERYGWTKDDAEHQIDSFFRDKV</sequence>
<dbReference type="InterPro" id="IPR036629">
    <property type="entry name" value="YjbJ_sf"/>
</dbReference>
<proteinExistence type="inferred from homology"/>
<evidence type="ECO:0000256" key="1">
    <source>
        <dbReference type="ARBA" id="ARBA00009129"/>
    </source>
</evidence>
<evidence type="ECO:0000313" key="4">
    <source>
        <dbReference type="Proteomes" id="UP000249922"/>
    </source>
</evidence>
<dbReference type="Gene3D" id="1.10.1470.10">
    <property type="entry name" value="YjbJ"/>
    <property type="match status" value="1"/>
</dbReference>